<accession>A0A9D2QKE0</accession>
<feature type="transmembrane region" description="Helical" evidence="1">
    <location>
        <begin position="96"/>
        <end position="119"/>
    </location>
</feature>
<reference evidence="3" key="2">
    <citation type="submission" date="2021-04" db="EMBL/GenBank/DDBJ databases">
        <authorList>
            <person name="Gilroy R."/>
        </authorList>
    </citation>
    <scope>NUCLEOTIDE SEQUENCE</scope>
    <source>
        <strain evidence="3">ChiBcec1-1630</strain>
    </source>
</reference>
<sequence length="760" mass="87290">MKKQSEGPAILFLLLRLFICLWLGWTALNVWGIGGRIVDWYTDETVLSLARESFWCNEGLWIAMGLAGILILWDMVKICRYVIVKYLLEKPCRLRFGPWTAVVWVTFLAVGAGLVFQGWRLMAPYERAIDDYLAGGEGREESEVPYPPEPIYRKIPDEPIVSIQINTIKDYPAAGTEDFQAFLNGLSGLEKIDPLEQQSMVRGEEDLAVTLRYEGEKRATLLFFQPEAEAEQWYVETEDGTIFEGGDFIEDYVNVARTEPEGSEESAAGELLFEPEKIQQYVNLNRLLADLGVSCSTQDMRAFLAMETLDQMELWDTQEEALQAAREELAWRMQRYRYAVQEGYALTEEELDERMAERDAMIMAAPNFSDLEAAFEECGSSYEEYQQAVREEYRITCTIEKLYDAVYEEFRHGNDRIGDTVCGDVAEYWSCYLAGIVYPATEDWKETTLVPMLEEAEKFCVSLDWQELNQTSQETGFSFAELKNLQFCFSSGAGAWSTLLTIREDGSFSGEYHDSDMGVAGDNFPNGTCYKCNFYGRFTQPVEVNTYTYSVKIAEIAYEKEAGTEEIIDGIRYCYESAYGLENAENILIYLPGAPLDELPEEFRSWIGYYDLSRTTETELPFYALNNEAQQQGFTSYDIGESIRHRLTYMEEQSDALEREIQENASLTQADLNVKSQELYDMWDSMLNEVWETLKQTQDAETMEKLNVQEREWIAWKERQIREAGEEFEGGSLQPMVCAQKAAELTRERVYELIAVLDPE</sequence>
<dbReference type="Pfam" id="PF07007">
    <property type="entry name" value="LprI"/>
    <property type="match status" value="1"/>
</dbReference>
<evidence type="ECO:0000259" key="2">
    <source>
        <dbReference type="Pfam" id="PF07007"/>
    </source>
</evidence>
<evidence type="ECO:0000256" key="1">
    <source>
        <dbReference type="SAM" id="Phobius"/>
    </source>
</evidence>
<gene>
    <name evidence="3" type="ORF">H9926_06615</name>
</gene>
<dbReference type="Proteomes" id="UP000823922">
    <property type="component" value="Unassembled WGS sequence"/>
</dbReference>
<organism evidence="3 4">
    <name type="scientific">Candidatus Eisenbergiella intestinigallinarum</name>
    <dbReference type="NCBI Taxonomy" id="2838549"/>
    <lineage>
        <taxon>Bacteria</taxon>
        <taxon>Bacillati</taxon>
        <taxon>Bacillota</taxon>
        <taxon>Clostridia</taxon>
        <taxon>Lachnospirales</taxon>
        <taxon>Lachnospiraceae</taxon>
        <taxon>Eisenbergiella</taxon>
    </lineage>
</organism>
<name>A0A9D2QKE0_9FIRM</name>
<dbReference type="InterPro" id="IPR009739">
    <property type="entry name" value="LprI-like_N"/>
</dbReference>
<keyword evidence="1" id="KW-0472">Membrane</keyword>
<dbReference type="PANTHER" id="PTHR39176">
    <property type="entry name" value="PERIPLASMIC PROTEIN-RELATED"/>
    <property type="match status" value="1"/>
</dbReference>
<protein>
    <submittedName>
        <fullName evidence="3">DUF1311 domain-containing protein</fullName>
    </submittedName>
</protein>
<feature type="domain" description="Lysozyme inhibitor LprI-like N-terminal" evidence="2">
    <location>
        <begin position="665"/>
        <end position="753"/>
    </location>
</feature>
<keyword evidence="1" id="KW-1133">Transmembrane helix</keyword>
<evidence type="ECO:0000313" key="3">
    <source>
        <dbReference type="EMBL" id="HJC87668.1"/>
    </source>
</evidence>
<comment type="caution">
    <text evidence="3">The sequence shown here is derived from an EMBL/GenBank/DDBJ whole genome shotgun (WGS) entry which is preliminary data.</text>
</comment>
<dbReference type="InterPro" id="IPR027304">
    <property type="entry name" value="Trigger_fact/SurA_dom_sf"/>
</dbReference>
<proteinExistence type="predicted"/>
<reference evidence="3" key="1">
    <citation type="journal article" date="2021" name="PeerJ">
        <title>Extensive microbial diversity within the chicken gut microbiome revealed by metagenomics and culture.</title>
        <authorList>
            <person name="Gilroy R."/>
            <person name="Ravi A."/>
            <person name="Getino M."/>
            <person name="Pursley I."/>
            <person name="Horton D.L."/>
            <person name="Alikhan N.F."/>
            <person name="Baker D."/>
            <person name="Gharbi K."/>
            <person name="Hall N."/>
            <person name="Watson M."/>
            <person name="Adriaenssens E.M."/>
            <person name="Foster-Nyarko E."/>
            <person name="Jarju S."/>
            <person name="Secka A."/>
            <person name="Antonio M."/>
            <person name="Oren A."/>
            <person name="Chaudhuri R.R."/>
            <person name="La Ragione R."/>
            <person name="Hildebrand F."/>
            <person name="Pallen M.J."/>
        </authorList>
    </citation>
    <scope>NUCLEOTIDE SEQUENCE</scope>
    <source>
        <strain evidence="3">ChiBcec1-1630</strain>
    </source>
</reference>
<dbReference type="AlphaFoldDB" id="A0A9D2QKE0"/>
<dbReference type="EMBL" id="DWVS01000166">
    <property type="protein sequence ID" value="HJC87668.1"/>
    <property type="molecule type" value="Genomic_DNA"/>
</dbReference>
<feature type="transmembrane region" description="Helical" evidence="1">
    <location>
        <begin position="12"/>
        <end position="33"/>
    </location>
</feature>
<keyword evidence="1" id="KW-0812">Transmembrane</keyword>
<evidence type="ECO:0000313" key="4">
    <source>
        <dbReference type="Proteomes" id="UP000823922"/>
    </source>
</evidence>
<feature type="transmembrane region" description="Helical" evidence="1">
    <location>
        <begin position="59"/>
        <end position="76"/>
    </location>
</feature>
<dbReference type="Gene3D" id="1.20.1270.180">
    <property type="match status" value="1"/>
</dbReference>
<dbReference type="PANTHER" id="PTHR39176:SF1">
    <property type="entry name" value="PERIPLASMIC PROTEIN"/>
    <property type="match status" value="1"/>
</dbReference>
<dbReference type="SUPFAM" id="SSF109998">
    <property type="entry name" value="Triger factor/SurA peptide-binding domain-like"/>
    <property type="match status" value="1"/>
</dbReference>